<reference evidence="1 2" key="1">
    <citation type="submission" date="2021-06" db="EMBL/GenBank/DDBJ databases">
        <authorList>
            <person name="Palmer J.M."/>
        </authorList>
    </citation>
    <scope>NUCLEOTIDE SEQUENCE [LARGE SCALE GENOMIC DNA]</scope>
    <source>
        <strain evidence="1 2">MEX-2019</strain>
        <tissue evidence="1">Muscle</tissue>
    </source>
</reference>
<proteinExistence type="predicted"/>
<evidence type="ECO:0000313" key="1">
    <source>
        <dbReference type="EMBL" id="KAK5603510.1"/>
    </source>
</evidence>
<gene>
    <name evidence="1" type="ORF">CRENBAI_005999</name>
</gene>
<evidence type="ECO:0000313" key="2">
    <source>
        <dbReference type="Proteomes" id="UP001311232"/>
    </source>
</evidence>
<dbReference type="EMBL" id="JAHHUM010002447">
    <property type="protein sequence ID" value="KAK5603510.1"/>
    <property type="molecule type" value="Genomic_DNA"/>
</dbReference>
<keyword evidence="2" id="KW-1185">Reference proteome</keyword>
<sequence>MCSVSVLTLVIKNRQRKHIPGTQPYAEEKRYLTCPPSNEPLSPGKHRRSIRELTSLPKLPSPSATVSLHRIITLNTLWNCAHRSVFPSSEDVPPEPPCIPRACHISSK</sequence>
<dbReference type="AlphaFoldDB" id="A0AAV9R4I8"/>
<accession>A0AAV9R4I8</accession>
<comment type="caution">
    <text evidence="1">The sequence shown here is derived from an EMBL/GenBank/DDBJ whole genome shotgun (WGS) entry which is preliminary data.</text>
</comment>
<protein>
    <submittedName>
        <fullName evidence="1">Uncharacterized protein</fullName>
    </submittedName>
</protein>
<organism evidence="1 2">
    <name type="scientific">Crenichthys baileyi</name>
    <name type="common">White River springfish</name>
    <dbReference type="NCBI Taxonomy" id="28760"/>
    <lineage>
        <taxon>Eukaryota</taxon>
        <taxon>Metazoa</taxon>
        <taxon>Chordata</taxon>
        <taxon>Craniata</taxon>
        <taxon>Vertebrata</taxon>
        <taxon>Euteleostomi</taxon>
        <taxon>Actinopterygii</taxon>
        <taxon>Neopterygii</taxon>
        <taxon>Teleostei</taxon>
        <taxon>Neoteleostei</taxon>
        <taxon>Acanthomorphata</taxon>
        <taxon>Ovalentaria</taxon>
        <taxon>Atherinomorphae</taxon>
        <taxon>Cyprinodontiformes</taxon>
        <taxon>Goodeidae</taxon>
        <taxon>Crenichthys</taxon>
    </lineage>
</organism>
<name>A0AAV9R4I8_9TELE</name>
<dbReference type="Proteomes" id="UP001311232">
    <property type="component" value="Unassembled WGS sequence"/>
</dbReference>